<reference evidence="7 8" key="1">
    <citation type="submission" date="2024-01" db="EMBL/GenBank/DDBJ databases">
        <authorList>
            <person name="Allen C."/>
            <person name="Tagirdzhanova G."/>
        </authorList>
    </citation>
    <scope>NUCLEOTIDE SEQUENCE [LARGE SCALE GENOMIC DNA]</scope>
</reference>
<keyword evidence="2" id="KW-0285">Flavoprotein</keyword>
<feature type="compositionally biased region" description="Gly residues" evidence="5">
    <location>
        <begin position="88"/>
        <end position="101"/>
    </location>
</feature>
<keyword evidence="3" id="KW-0274">FAD</keyword>
<organism evidence="7 8">
    <name type="scientific">Sporothrix bragantina</name>
    <dbReference type="NCBI Taxonomy" id="671064"/>
    <lineage>
        <taxon>Eukaryota</taxon>
        <taxon>Fungi</taxon>
        <taxon>Dikarya</taxon>
        <taxon>Ascomycota</taxon>
        <taxon>Pezizomycotina</taxon>
        <taxon>Sordariomycetes</taxon>
        <taxon>Sordariomycetidae</taxon>
        <taxon>Ophiostomatales</taxon>
        <taxon>Ophiostomataceae</taxon>
        <taxon>Sporothrix</taxon>
    </lineage>
</organism>
<dbReference type="InterPro" id="IPR036188">
    <property type="entry name" value="FAD/NAD-bd_sf"/>
</dbReference>
<comment type="cofactor">
    <cofactor evidence="1">
        <name>FAD</name>
        <dbReference type="ChEBI" id="CHEBI:57692"/>
    </cofactor>
</comment>
<evidence type="ECO:0000256" key="4">
    <source>
        <dbReference type="ARBA" id="ARBA00023002"/>
    </source>
</evidence>
<keyword evidence="8" id="KW-1185">Reference proteome</keyword>
<evidence type="ECO:0000259" key="6">
    <source>
        <dbReference type="Pfam" id="PF01494"/>
    </source>
</evidence>
<dbReference type="Pfam" id="PF21274">
    <property type="entry name" value="Rng_hyd_C"/>
    <property type="match status" value="1"/>
</dbReference>
<evidence type="ECO:0000256" key="1">
    <source>
        <dbReference type="ARBA" id="ARBA00001974"/>
    </source>
</evidence>
<protein>
    <recommendedName>
        <fullName evidence="6">FAD-binding domain-containing protein</fullName>
    </recommendedName>
</protein>
<dbReference type="Gene3D" id="3.30.70.2450">
    <property type="match status" value="1"/>
</dbReference>
<feature type="region of interest" description="Disordered" evidence="5">
    <location>
        <begin position="78"/>
        <end position="102"/>
    </location>
</feature>
<dbReference type="SUPFAM" id="SSF51905">
    <property type="entry name" value="FAD/NAD(P)-binding domain"/>
    <property type="match status" value="1"/>
</dbReference>
<dbReference type="InterPro" id="IPR050641">
    <property type="entry name" value="RIFMO-like"/>
</dbReference>
<accession>A0ABP0CCM6</accession>
<evidence type="ECO:0000256" key="5">
    <source>
        <dbReference type="SAM" id="MobiDB-lite"/>
    </source>
</evidence>
<dbReference type="Gene3D" id="3.40.30.120">
    <property type="match status" value="1"/>
</dbReference>
<feature type="domain" description="FAD-binding" evidence="6">
    <location>
        <begin position="5"/>
        <end position="399"/>
    </location>
</feature>
<gene>
    <name evidence="7" type="ORF">SBRCBS47491_007366</name>
</gene>
<evidence type="ECO:0000256" key="2">
    <source>
        <dbReference type="ARBA" id="ARBA00022630"/>
    </source>
</evidence>
<dbReference type="EMBL" id="CAWUHC010000082">
    <property type="protein sequence ID" value="CAK7229783.1"/>
    <property type="molecule type" value="Genomic_DNA"/>
</dbReference>
<dbReference type="Gene3D" id="3.50.50.60">
    <property type="entry name" value="FAD/NAD(P)-binding domain"/>
    <property type="match status" value="2"/>
</dbReference>
<evidence type="ECO:0000313" key="8">
    <source>
        <dbReference type="Proteomes" id="UP001642406"/>
    </source>
</evidence>
<proteinExistence type="predicted"/>
<dbReference type="Proteomes" id="UP001642406">
    <property type="component" value="Unassembled WGS sequence"/>
</dbReference>
<comment type="caution">
    <text evidence="7">The sequence shown here is derived from an EMBL/GenBank/DDBJ whole genome shotgun (WGS) entry which is preliminary data.</text>
</comment>
<name>A0ABP0CCM6_9PEZI</name>
<dbReference type="PANTHER" id="PTHR43004:SF19">
    <property type="entry name" value="BINDING MONOOXYGENASE, PUTATIVE (JCVI)-RELATED"/>
    <property type="match status" value="1"/>
</dbReference>
<dbReference type="PANTHER" id="PTHR43004">
    <property type="entry name" value="TRK SYSTEM POTASSIUM UPTAKE PROTEIN"/>
    <property type="match status" value="1"/>
</dbReference>
<evidence type="ECO:0000256" key="3">
    <source>
        <dbReference type="ARBA" id="ARBA00022827"/>
    </source>
</evidence>
<evidence type="ECO:0000313" key="7">
    <source>
        <dbReference type="EMBL" id="CAK7229783.1"/>
    </source>
</evidence>
<dbReference type="PRINTS" id="PR00420">
    <property type="entry name" value="RNGMNOXGNASE"/>
</dbReference>
<dbReference type="InterPro" id="IPR002938">
    <property type="entry name" value="FAD-bd"/>
</dbReference>
<dbReference type="Pfam" id="PF01494">
    <property type="entry name" value="FAD_binding_3"/>
    <property type="match status" value="1"/>
</dbReference>
<keyword evidence="4" id="KW-0560">Oxidoreductase</keyword>
<sequence>MSKTYDVIVAGAGPIGLFLAGELALAGASVLVLERDMASDGPLKEAPLGFRGINTLTLECLSRRGLLDAIFPADKKNLKGMMKPKTDGPGGPGGGKPGMGGPPASTQIFRKTEGMQFGGHFAGMFFNANKMDLGRWKYRVNGPGMVPGPTTMATAEAAFGERASRLGVEVLRGHTLSEIVQGTKEDSKGVEVKVTTTENETKTMTARWLVGCDGGKSVVRRTAGFRVEGSEPKFTGYAMRCDLEHAEKLKPGFVTTDGGLYIAGAFGDTVYLMDADEGKFDRSAPGALSQEHLQTVLTRVTGDPDVRITNVRIATSFTDRCRHAMDYRRGRVLLAGDAAHTHATFGAQGMNLGMGDAMNLGWKLAATLRQEAETKSLDTTLLDTYDAERLPVAAQILEMSRAQSMAFSPDVYGKAVRSMFQRTIDTVDGTNLFIGLFWGLSQQYDLNVEGDKASKHPLVGRSAPDFVLDGRDENSDDSLESPRLNHKLATGHGLLVDLTADDNSPLKELAGTACRVDYLAAPAVAEKRGLQAFLVRPDGMVAWAVDEGEAVDEATLKAALARWFAY</sequence>